<sequence length="1416" mass="153819">MDDTSPTSTSPPTAPLLAPPPAAPPEDGMDIDAVDTEPMQPPMPPGPSAPVLGKRPPEARPDTEVEGRKGGPKRKEAPKKTIKRGPQKDIPERSDPDPRVPSGTFTYRQANARAKPTRKSARKRRRGETPEKTPPAPFIIDLPAKLQFPEPAVPPPPPPIASQPTTSTGTIMRGLLSMSGWNRVLNRPPATSETPPPPVTSEPPQRAPAWRPAFNFDITSFGLKPRRPSLPPPGPSPDNPDPLSSPPRPAHLPIHSTPNRSPSPSQSQAPQTQSLPVSGDPATPPMLPPTYPHPPSPEQPSASDPVQVSSSPQHPIPAQNPEPLQRSRPPSPRLDPTTPPSQSHIHVSQIQSTPPAEDTPASPMEDETSPGYLPNAEDSEPASTPLQKSSSPQRPIPVQNLESPPRSRPSSPRPDHAAHSSPPHIDASQILSTPPAGDAPVSPMEDETSPGHPLPNAEDSEPASTPRQGPSPPQHPIPIQNFESPPQSRSSIPHPDHTTPPSPSHIHVSQTQSNPPEDTPASPMDDETFSPGHPRPPMEDSESASTPHQDLSPRPSSPARQSASLGKSQITSGSLGLSGASWGTMRDTMRNLIGGGRGAPASAPAPYAGSLPNQRAPSLASRGSPTNPPSHTSSQASPEAQLASPPLPAIPPPRFTSVPRVPSDHLRFATPLKVPSMKALHSPILPMPSPLTANSLASRLTPFEIPTALNTGSGVPDSNALGLYGPVYAQMQPPASSTASDMRVDPPRLARSFSEPPNLQPPVFRRPLQSKKKTSSATRQSLPRGVKSRAASAALSAKASGKQRATNQDAGKGRHRGKGKAKNLWLSTVTEDDEWENENSDQSMYEPTDEEIEGEGDESSDGGESDGEDYVRRALLGGGGEKPPSSSNQPLTDRQSFVTTHPDMTLDDLRPLDQPENDSDLPFNPVKPPQPVHRSSYRAPSPAPLMADHYASPDAQDRDDISNTSDDLTAFTEVLAEKLATKFGSFQQDILSTVRRHHTTTQDFIRNNTMQPDAVRAIIAEEVGKVGARPSKRGRQTTTRKSKKCLPPELENDPTLPYFREHVHNYVRVTLLKIEVDEGDAEAMDTDDGLVNIRTDGIGAALLKFKPLSEEEYSKWHQRLPDAFKLSTTNFRFEFTRSMADRFNKEASYVAVTGLLTAFDDGRYSRQLRNGQQLNPGFLQRENAILVVETYAIHLARMYKEASETTAEDDKRTARLKKSNQTTRRWNLFQERLDTCLAFLPLHVLIPLLKTIGTDGMSDDESEDEMQGDAVVSTRYFKRRPEWRGFELEHQLYTVDSFTPSRKRSTIGRRTRKPGNARRIREESDRTYKTTFVPKGLHKNLYSAAFLATLQPWETANLGPLPHRYPHKIPSFAEYAAEMRGQGNATNGAPAATPSAPRVAHQAQQVASGSNVRLDN</sequence>
<feature type="region of interest" description="Disordered" evidence="1">
    <location>
        <begin position="1027"/>
        <end position="1049"/>
    </location>
</feature>
<feature type="compositionally biased region" description="Pro residues" evidence="1">
    <location>
        <begin position="151"/>
        <end position="161"/>
    </location>
</feature>
<accession>A0A4Y7T1U0</accession>
<evidence type="ECO:0000313" key="3">
    <source>
        <dbReference type="Proteomes" id="UP000298030"/>
    </source>
</evidence>
<feature type="compositionally biased region" description="Polar residues" evidence="1">
    <location>
        <begin position="1402"/>
        <end position="1416"/>
    </location>
</feature>
<name>A0A4Y7T1U0_COPMI</name>
<feature type="compositionally biased region" description="Low complexity" evidence="1">
    <location>
        <begin position="572"/>
        <end position="583"/>
    </location>
</feature>
<feature type="region of interest" description="Disordered" evidence="1">
    <location>
        <begin position="730"/>
        <end position="941"/>
    </location>
</feature>
<evidence type="ECO:0000256" key="1">
    <source>
        <dbReference type="SAM" id="MobiDB-lite"/>
    </source>
</evidence>
<feature type="compositionally biased region" description="Polar residues" evidence="1">
    <location>
        <begin position="301"/>
        <end position="313"/>
    </location>
</feature>
<feature type="compositionally biased region" description="Polar residues" evidence="1">
    <location>
        <begin position="381"/>
        <end position="393"/>
    </location>
</feature>
<feature type="compositionally biased region" description="Acidic residues" evidence="1">
    <location>
        <begin position="830"/>
        <end position="839"/>
    </location>
</feature>
<feature type="compositionally biased region" description="Pro residues" evidence="1">
    <location>
        <begin position="39"/>
        <end position="48"/>
    </location>
</feature>
<keyword evidence="3" id="KW-1185">Reference proteome</keyword>
<proteinExistence type="predicted"/>
<dbReference type="EMBL" id="QPFP01000034">
    <property type="protein sequence ID" value="TEB28126.1"/>
    <property type="molecule type" value="Genomic_DNA"/>
</dbReference>
<organism evidence="2 3">
    <name type="scientific">Coprinellus micaceus</name>
    <name type="common">Glistening ink-cap mushroom</name>
    <name type="synonym">Coprinus micaceus</name>
    <dbReference type="NCBI Taxonomy" id="71717"/>
    <lineage>
        <taxon>Eukaryota</taxon>
        <taxon>Fungi</taxon>
        <taxon>Dikarya</taxon>
        <taxon>Basidiomycota</taxon>
        <taxon>Agaricomycotina</taxon>
        <taxon>Agaricomycetes</taxon>
        <taxon>Agaricomycetidae</taxon>
        <taxon>Agaricales</taxon>
        <taxon>Agaricineae</taxon>
        <taxon>Psathyrellaceae</taxon>
        <taxon>Coprinellus</taxon>
    </lineage>
</organism>
<feature type="region of interest" description="Disordered" evidence="1">
    <location>
        <begin position="1300"/>
        <end position="1326"/>
    </location>
</feature>
<feature type="compositionally biased region" description="Pro residues" evidence="1">
    <location>
        <begin position="282"/>
        <end position="298"/>
    </location>
</feature>
<comment type="caution">
    <text evidence="2">The sequence shown here is derived from an EMBL/GenBank/DDBJ whole genome shotgun (WGS) entry which is preliminary data.</text>
</comment>
<dbReference type="OrthoDB" id="3224221at2759"/>
<feature type="compositionally biased region" description="Acidic residues" evidence="1">
    <location>
        <begin position="847"/>
        <end position="868"/>
    </location>
</feature>
<feature type="compositionally biased region" description="Low complexity" evidence="1">
    <location>
        <begin position="788"/>
        <end position="800"/>
    </location>
</feature>
<feature type="region of interest" description="Disordered" evidence="1">
    <location>
        <begin position="1382"/>
        <end position="1416"/>
    </location>
</feature>
<gene>
    <name evidence="2" type="ORF">FA13DRAFT_1711955</name>
</gene>
<dbReference type="STRING" id="71717.A0A4Y7T1U0"/>
<feature type="compositionally biased region" description="Pro residues" evidence="1">
    <location>
        <begin position="12"/>
        <end position="24"/>
    </location>
</feature>
<protein>
    <submittedName>
        <fullName evidence="2">Uncharacterized protein</fullName>
    </submittedName>
</protein>
<feature type="compositionally biased region" description="Low complexity" evidence="1">
    <location>
        <begin position="552"/>
        <end position="564"/>
    </location>
</feature>
<feature type="compositionally biased region" description="Basic residues" evidence="1">
    <location>
        <begin position="1301"/>
        <end position="1318"/>
    </location>
</feature>
<feature type="compositionally biased region" description="Pro residues" evidence="1">
    <location>
        <begin position="228"/>
        <end position="250"/>
    </location>
</feature>
<dbReference type="Proteomes" id="UP000298030">
    <property type="component" value="Unassembled WGS sequence"/>
</dbReference>
<feature type="compositionally biased region" description="Basic and acidic residues" evidence="1">
    <location>
        <begin position="55"/>
        <end position="79"/>
    </location>
</feature>
<feature type="region of interest" description="Disordered" evidence="1">
    <location>
        <begin position="1"/>
        <end position="662"/>
    </location>
</feature>
<feature type="compositionally biased region" description="Basic residues" evidence="1">
    <location>
        <begin position="1030"/>
        <end position="1044"/>
    </location>
</feature>
<evidence type="ECO:0000313" key="2">
    <source>
        <dbReference type="EMBL" id="TEB28126.1"/>
    </source>
</evidence>
<feature type="compositionally biased region" description="Basic residues" evidence="1">
    <location>
        <begin position="115"/>
        <end position="126"/>
    </location>
</feature>
<feature type="compositionally biased region" description="Low complexity" evidence="1">
    <location>
        <begin position="599"/>
        <end position="609"/>
    </location>
</feature>
<feature type="compositionally biased region" description="Low complexity" evidence="1">
    <location>
        <begin position="340"/>
        <end position="352"/>
    </location>
</feature>
<feature type="compositionally biased region" description="Polar residues" evidence="1">
    <location>
        <begin position="884"/>
        <end position="899"/>
    </location>
</feature>
<feature type="compositionally biased region" description="Pro residues" evidence="1">
    <location>
        <begin position="329"/>
        <end position="339"/>
    </location>
</feature>
<reference evidence="2 3" key="1">
    <citation type="journal article" date="2019" name="Nat. Ecol. Evol.">
        <title>Megaphylogeny resolves global patterns of mushroom evolution.</title>
        <authorList>
            <person name="Varga T."/>
            <person name="Krizsan K."/>
            <person name="Foldi C."/>
            <person name="Dima B."/>
            <person name="Sanchez-Garcia M."/>
            <person name="Sanchez-Ramirez S."/>
            <person name="Szollosi G.J."/>
            <person name="Szarkandi J.G."/>
            <person name="Papp V."/>
            <person name="Albert L."/>
            <person name="Andreopoulos W."/>
            <person name="Angelini C."/>
            <person name="Antonin V."/>
            <person name="Barry K.W."/>
            <person name="Bougher N.L."/>
            <person name="Buchanan P."/>
            <person name="Buyck B."/>
            <person name="Bense V."/>
            <person name="Catcheside P."/>
            <person name="Chovatia M."/>
            <person name="Cooper J."/>
            <person name="Damon W."/>
            <person name="Desjardin D."/>
            <person name="Finy P."/>
            <person name="Geml J."/>
            <person name="Haridas S."/>
            <person name="Hughes K."/>
            <person name="Justo A."/>
            <person name="Karasinski D."/>
            <person name="Kautmanova I."/>
            <person name="Kiss B."/>
            <person name="Kocsube S."/>
            <person name="Kotiranta H."/>
            <person name="LaButti K.M."/>
            <person name="Lechner B.E."/>
            <person name="Liimatainen K."/>
            <person name="Lipzen A."/>
            <person name="Lukacs Z."/>
            <person name="Mihaltcheva S."/>
            <person name="Morgado L.N."/>
            <person name="Niskanen T."/>
            <person name="Noordeloos M.E."/>
            <person name="Ohm R.A."/>
            <person name="Ortiz-Santana B."/>
            <person name="Ovrebo C."/>
            <person name="Racz N."/>
            <person name="Riley R."/>
            <person name="Savchenko A."/>
            <person name="Shiryaev A."/>
            <person name="Soop K."/>
            <person name="Spirin V."/>
            <person name="Szebenyi C."/>
            <person name="Tomsovsky M."/>
            <person name="Tulloss R.E."/>
            <person name="Uehling J."/>
            <person name="Grigoriev I.V."/>
            <person name="Vagvolgyi C."/>
            <person name="Papp T."/>
            <person name="Martin F.M."/>
            <person name="Miettinen O."/>
            <person name="Hibbett D.S."/>
            <person name="Nagy L.G."/>
        </authorList>
    </citation>
    <scope>NUCLEOTIDE SEQUENCE [LARGE SCALE GENOMIC DNA]</scope>
    <source>
        <strain evidence="2 3">FP101781</strain>
    </source>
</reference>
<feature type="compositionally biased region" description="Pro residues" evidence="1">
    <location>
        <begin position="645"/>
        <end position="654"/>
    </location>
</feature>
<feature type="compositionally biased region" description="Low complexity" evidence="1">
    <location>
        <begin position="1"/>
        <end position="11"/>
    </location>
</feature>
<feature type="compositionally biased region" description="Basic and acidic residues" evidence="1">
    <location>
        <begin position="86"/>
        <end position="98"/>
    </location>
</feature>
<feature type="compositionally biased region" description="Low complexity" evidence="1">
    <location>
        <begin position="256"/>
        <end position="274"/>
    </location>
</feature>
<feature type="compositionally biased region" description="Polar residues" evidence="1">
    <location>
        <begin position="611"/>
        <end position="638"/>
    </location>
</feature>